<dbReference type="EMBL" id="PQIB02000003">
    <property type="protein sequence ID" value="RLN29032.1"/>
    <property type="molecule type" value="Genomic_DNA"/>
</dbReference>
<reference evidence="3" key="1">
    <citation type="journal article" date="2019" name="Nat. Commun.">
        <title>The genome of broomcorn millet.</title>
        <authorList>
            <person name="Zou C."/>
            <person name="Miki D."/>
            <person name="Li D."/>
            <person name="Tang Q."/>
            <person name="Xiao L."/>
            <person name="Rajput S."/>
            <person name="Deng P."/>
            <person name="Jia W."/>
            <person name="Huang R."/>
            <person name="Zhang M."/>
            <person name="Sun Y."/>
            <person name="Hu J."/>
            <person name="Fu X."/>
            <person name="Schnable P.S."/>
            <person name="Li F."/>
            <person name="Zhang H."/>
            <person name="Feng B."/>
            <person name="Zhu X."/>
            <person name="Liu R."/>
            <person name="Schnable J.C."/>
            <person name="Zhu J.-K."/>
            <person name="Zhang H."/>
        </authorList>
    </citation>
    <scope>NUCLEOTIDE SEQUENCE [LARGE SCALE GENOMIC DNA]</scope>
</reference>
<evidence type="ECO:0000313" key="2">
    <source>
        <dbReference type="EMBL" id="RLN29032.1"/>
    </source>
</evidence>
<dbReference type="InterPro" id="IPR017451">
    <property type="entry name" value="F-box-assoc_interact_dom"/>
</dbReference>
<dbReference type="InterPro" id="IPR013187">
    <property type="entry name" value="F-box-assoc_dom_typ3"/>
</dbReference>
<dbReference type="SUPFAM" id="SSF50965">
    <property type="entry name" value="Galactose oxidase, central domain"/>
    <property type="match status" value="1"/>
</dbReference>
<dbReference type="InterPro" id="IPR015915">
    <property type="entry name" value="Kelch-typ_b-propeller"/>
</dbReference>
<dbReference type="OrthoDB" id="645887at2759"/>
<proteinExistence type="predicted"/>
<name>A0A3L6SX20_PANMI</name>
<dbReference type="InterPro" id="IPR011043">
    <property type="entry name" value="Gal_Oxase/kelch_b-propeller"/>
</dbReference>
<dbReference type="NCBIfam" id="TIGR01640">
    <property type="entry name" value="F_box_assoc_1"/>
    <property type="match status" value="1"/>
</dbReference>
<feature type="domain" description="F-box associated beta-propeller type 3" evidence="1">
    <location>
        <begin position="55"/>
        <end position="261"/>
    </location>
</feature>
<dbReference type="PANTHER" id="PTHR31111:SF133">
    <property type="entry name" value="OS07G0196600 PROTEIN"/>
    <property type="match status" value="1"/>
</dbReference>
<dbReference type="AlphaFoldDB" id="A0A3L6SX20"/>
<keyword evidence="3" id="KW-1185">Reference proteome</keyword>
<accession>A0A3L6SX20</accession>
<gene>
    <name evidence="2" type="ORF">C2845_PM05G19150</name>
</gene>
<sequence length="343" mass="36769">MAPRFAPAPARRSTGNGILVAAVHNAADISRVDVKLVDVASGAVVGKLDGHGTGHSIAATGGLICLVPATRGKDKVAPVRVLNPATGSVTDIPVATAADGKTSRSSYVFGQVPLTGEYKVLRIYTSTGPNKPTQSCEILTLGGRGQCWRPAPSPPVLVGTTIPRHRAVTPGFAHFFTTSKMGEHDGIASFDLAKEQWRSNLLQGPLPSTDLHCCRSSLSLVALNGCLVFVHHDYRSCCIDMWVLAELEKGRWLRIQSLHMRSVLRGWEEETQPAPLIPVQRRREIFAQPLMVLDDGRIVFWVAIPNGVVRVYDPKTCKCKDVVGMGGSCSIVGLCKGSQSGFA</sequence>
<dbReference type="Gene3D" id="2.120.10.80">
    <property type="entry name" value="Kelch-type beta propeller"/>
    <property type="match status" value="1"/>
</dbReference>
<dbReference type="Pfam" id="PF08268">
    <property type="entry name" value="FBA_3"/>
    <property type="match status" value="1"/>
</dbReference>
<comment type="caution">
    <text evidence="2">The sequence shown here is derived from an EMBL/GenBank/DDBJ whole genome shotgun (WGS) entry which is preliminary data.</text>
</comment>
<dbReference type="PANTHER" id="PTHR31111">
    <property type="entry name" value="BNAA05G37150D PROTEIN-RELATED"/>
    <property type="match status" value="1"/>
</dbReference>
<evidence type="ECO:0000259" key="1">
    <source>
        <dbReference type="Pfam" id="PF08268"/>
    </source>
</evidence>
<evidence type="ECO:0000313" key="3">
    <source>
        <dbReference type="Proteomes" id="UP000275267"/>
    </source>
</evidence>
<dbReference type="Proteomes" id="UP000275267">
    <property type="component" value="Unassembled WGS sequence"/>
</dbReference>
<dbReference type="STRING" id="4540.A0A3L6SX20"/>
<protein>
    <recommendedName>
        <fullName evidence="1">F-box associated beta-propeller type 3 domain-containing protein</fullName>
    </recommendedName>
</protein>
<organism evidence="2 3">
    <name type="scientific">Panicum miliaceum</name>
    <name type="common">Proso millet</name>
    <name type="synonym">Broomcorn millet</name>
    <dbReference type="NCBI Taxonomy" id="4540"/>
    <lineage>
        <taxon>Eukaryota</taxon>
        <taxon>Viridiplantae</taxon>
        <taxon>Streptophyta</taxon>
        <taxon>Embryophyta</taxon>
        <taxon>Tracheophyta</taxon>
        <taxon>Spermatophyta</taxon>
        <taxon>Magnoliopsida</taxon>
        <taxon>Liliopsida</taxon>
        <taxon>Poales</taxon>
        <taxon>Poaceae</taxon>
        <taxon>PACMAD clade</taxon>
        <taxon>Panicoideae</taxon>
        <taxon>Panicodae</taxon>
        <taxon>Paniceae</taxon>
        <taxon>Panicinae</taxon>
        <taxon>Panicum</taxon>
        <taxon>Panicum sect. Panicum</taxon>
    </lineage>
</organism>